<protein>
    <submittedName>
        <fullName evidence="2">Uncharacterized protein</fullName>
    </submittedName>
</protein>
<keyword evidence="3" id="KW-1185">Reference proteome</keyword>
<reference evidence="2" key="2">
    <citation type="submission" date="2020-05" db="UniProtKB">
        <authorList>
            <consortium name="EnsemblMetazoa"/>
        </authorList>
    </citation>
    <scope>IDENTIFICATION</scope>
    <source>
        <strain evidence="2">maculatus3</strain>
    </source>
</reference>
<dbReference type="Proteomes" id="UP000075901">
    <property type="component" value="Unassembled WGS sequence"/>
</dbReference>
<feature type="region of interest" description="Disordered" evidence="1">
    <location>
        <begin position="114"/>
        <end position="161"/>
    </location>
</feature>
<name>A0A182TA02_9DIPT</name>
<dbReference type="AlphaFoldDB" id="A0A182TA02"/>
<evidence type="ECO:0000256" key="1">
    <source>
        <dbReference type="SAM" id="MobiDB-lite"/>
    </source>
</evidence>
<evidence type="ECO:0000313" key="2">
    <source>
        <dbReference type="EnsemblMetazoa" id="AMAM022638-PA"/>
    </source>
</evidence>
<sequence length="210" mass="22280">MLINKETIPYRMGLQPFYYFQSSPPVQNERLGGYHHPITPPYHHPYDFILPMQSAPTNTMANAAAIAAVAAAAAGVPVPTDPIRLRSPASSAASSPASTSPLYFFMNGSSAASANNGAATGSPAGSVPGKEQLTAGPLSPPHTPPLRDRTPSPGRYGLSTVGNSAAQRNSVIMKVQNQQVVPVQGETDASSPSEPETVEEFICRWENCYW</sequence>
<accession>A0A182TA02</accession>
<dbReference type="VEuPathDB" id="VectorBase:AMAM022638"/>
<reference evidence="3" key="1">
    <citation type="submission" date="2013-09" db="EMBL/GenBank/DDBJ databases">
        <title>The Genome Sequence of Anopheles maculatus species B.</title>
        <authorList>
            <consortium name="The Broad Institute Genomics Platform"/>
            <person name="Neafsey D.E."/>
            <person name="Besansky N."/>
            <person name="Howell P."/>
            <person name="Walton C."/>
            <person name="Young S.K."/>
            <person name="Zeng Q."/>
            <person name="Gargeya S."/>
            <person name="Fitzgerald M."/>
            <person name="Haas B."/>
            <person name="Abouelleil A."/>
            <person name="Allen A.W."/>
            <person name="Alvarado L."/>
            <person name="Arachchi H.M."/>
            <person name="Berlin A.M."/>
            <person name="Chapman S.B."/>
            <person name="Gainer-Dewar J."/>
            <person name="Goldberg J."/>
            <person name="Griggs A."/>
            <person name="Gujja S."/>
            <person name="Hansen M."/>
            <person name="Howarth C."/>
            <person name="Imamovic A."/>
            <person name="Ireland A."/>
            <person name="Larimer J."/>
            <person name="McCowan C."/>
            <person name="Murphy C."/>
            <person name="Pearson M."/>
            <person name="Poon T.W."/>
            <person name="Priest M."/>
            <person name="Roberts A."/>
            <person name="Saif S."/>
            <person name="Shea T."/>
            <person name="Sisk P."/>
            <person name="Sykes S."/>
            <person name="Wortman J."/>
            <person name="Nusbaum C."/>
            <person name="Birren B."/>
        </authorList>
    </citation>
    <scope>NUCLEOTIDE SEQUENCE [LARGE SCALE GENOMIC DNA]</scope>
    <source>
        <strain evidence="3">maculatus3</strain>
    </source>
</reference>
<organism evidence="2 3">
    <name type="scientific">Anopheles maculatus</name>
    <dbReference type="NCBI Taxonomy" id="74869"/>
    <lineage>
        <taxon>Eukaryota</taxon>
        <taxon>Metazoa</taxon>
        <taxon>Ecdysozoa</taxon>
        <taxon>Arthropoda</taxon>
        <taxon>Hexapoda</taxon>
        <taxon>Insecta</taxon>
        <taxon>Pterygota</taxon>
        <taxon>Neoptera</taxon>
        <taxon>Endopterygota</taxon>
        <taxon>Diptera</taxon>
        <taxon>Nematocera</taxon>
        <taxon>Culicoidea</taxon>
        <taxon>Culicidae</taxon>
        <taxon>Anophelinae</taxon>
        <taxon>Anopheles</taxon>
        <taxon>Anopheles maculatus group</taxon>
    </lineage>
</organism>
<evidence type="ECO:0000313" key="3">
    <source>
        <dbReference type="Proteomes" id="UP000075901"/>
    </source>
</evidence>
<dbReference type="EnsemblMetazoa" id="AMAM022638-RA">
    <property type="protein sequence ID" value="AMAM022638-PA"/>
    <property type="gene ID" value="AMAM022638"/>
</dbReference>
<feature type="compositionally biased region" description="Low complexity" evidence="1">
    <location>
        <begin position="114"/>
        <end position="126"/>
    </location>
</feature>
<proteinExistence type="predicted"/>